<evidence type="ECO:0000256" key="2">
    <source>
        <dbReference type="ARBA" id="ARBA00005709"/>
    </source>
</evidence>
<keyword evidence="6" id="KW-0282">Flagellum</keyword>
<evidence type="ECO:0000259" key="5">
    <source>
        <dbReference type="Pfam" id="PF00700"/>
    </source>
</evidence>
<keyword evidence="3" id="KW-0975">Bacterial flagellum</keyword>
<reference evidence="6" key="1">
    <citation type="journal article" date="2018" name="Int. J. Syst. Evol. Microbiol.">
        <title>Jatrophihabitans telluris sp. nov., isolated from sediment soil of lava forest wetlands and the emended description of the genus Jatrophihabitans.</title>
        <authorList>
            <person name="Lee K.C."/>
            <person name="Suh M.K."/>
            <person name="Eom M.K."/>
            <person name="Kim K.K."/>
            <person name="Kim J.S."/>
            <person name="Kim D.S."/>
            <person name="Ko S.H."/>
            <person name="Shin Y.K."/>
            <person name="Lee J.S."/>
        </authorList>
    </citation>
    <scope>NUCLEOTIDE SEQUENCE</scope>
    <source>
        <strain evidence="6">N237</strain>
    </source>
</reference>
<feature type="domain" description="Flagellin N-terminal" evidence="4">
    <location>
        <begin position="13"/>
        <end position="129"/>
    </location>
</feature>
<gene>
    <name evidence="6" type="primary">flgL</name>
    <name evidence="6" type="ORF">M6D93_16765</name>
</gene>
<dbReference type="RefSeq" id="WP_249770951.1">
    <property type="nucleotide sequence ID" value="NZ_CP097332.1"/>
</dbReference>
<dbReference type="SUPFAM" id="SSF64518">
    <property type="entry name" value="Phase 1 flagellin"/>
    <property type="match status" value="1"/>
</dbReference>
<reference evidence="6" key="2">
    <citation type="submission" date="2022-05" db="EMBL/GenBank/DDBJ databases">
        <authorList>
            <person name="Kim J.-S."/>
            <person name="Lee K."/>
            <person name="Suh M."/>
            <person name="Eom M."/>
            <person name="Kim J.-S."/>
            <person name="Kim D.-S."/>
            <person name="Ko S.-H."/>
            <person name="Shin Y."/>
            <person name="Lee J.-S."/>
        </authorList>
    </citation>
    <scope>NUCLEOTIDE SEQUENCE</scope>
    <source>
        <strain evidence="6">N237</strain>
    </source>
</reference>
<dbReference type="Pfam" id="PF00669">
    <property type="entry name" value="Flagellin_N"/>
    <property type="match status" value="1"/>
</dbReference>
<dbReference type="Pfam" id="PF00700">
    <property type="entry name" value="Flagellin_C"/>
    <property type="match status" value="1"/>
</dbReference>
<accession>A0ABY4QXK2</accession>
<dbReference type="EMBL" id="CP097332">
    <property type="protein sequence ID" value="UQX87937.1"/>
    <property type="molecule type" value="Genomic_DNA"/>
</dbReference>
<sequence length="292" mass="30276">MRVTEGSAAYGALVGLQSTASKLADLQSQLSSGRQITKPSDDPSGTATALTLRAELKRNDQYQTGASDALGWLTTVDSNLSSAVTQLQTVRNLVLQGKNTGTNDSTAYEALAQQVDQIRTSTLSLANAAYLGRPVFGGTTSGAVAFDSSGSYVGDTAAVSRTVGPNTTVQINQTGTSVFGANGSNLFDTLSTISNDLRTNPSNLTADLNSLDSAMKTISAAQGAAGAVYSRIQSTQTVNSTNVIQLKSQLSDVQDIDLADMAIKVSSADASYQAALATTAKVRQISLLDFLK</sequence>
<dbReference type="InterPro" id="IPR013384">
    <property type="entry name" value="Flagell_FlgL"/>
</dbReference>
<name>A0ABY4QXK2_9ACTN</name>
<dbReference type="Proteomes" id="UP001056336">
    <property type="component" value="Chromosome"/>
</dbReference>
<keyword evidence="6" id="KW-0969">Cilium</keyword>
<evidence type="ECO:0000313" key="6">
    <source>
        <dbReference type="EMBL" id="UQX87937.1"/>
    </source>
</evidence>
<comment type="subcellular location">
    <subcellularLocation>
        <location evidence="1">Bacterial flagellum</location>
    </subcellularLocation>
</comment>
<dbReference type="PANTHER" id="PTHR42792:SF1">
    <property type="entry name" value="FLAGELLAR HOOK-ASSOCIATED PROTEIN 3"/>
    <property type="match status" value="1"/>
</dbReference>
<comment type="similarity">
    <text evidence="2">Belongs to the bacterial flagellin family.</text>
</comment>
<dbReference type="InterPro" id="IPR046358">
    <property type="entry name" value="Flagellin_C"/>
</dbReference>
<dbReference type="InterPro" id="IPR001029">
    <property type="entry name" value="Flagellin_N"/>
</dbReference>
<keyword evidence="6" id="KW-0966">Cell projection</keyword>
<dbReference type="NCBIfam" id="TIGR02550">
    <property type="entry name" value="flagell_flgL"/>
    <property type="match status" value="1"/>
</dbReference>
<dbReference type="Gene3D" id="1.20.1330.10">
    <property type="entry name" value="f41 fragment of flagellin, N-terminal domain"/>
    <property type="match status" value="1"/>
</dbReference>
<protein>
    <submittedName>
        <fullName evidence="6">Flagellar hook-associated protein FlgL</fullName>
    </submittedName>
</protein>
<evidence type="ECO:0000256" key="3">
    <source>
        <dbReference type="ARBA" id="ARBA00023143"/>
    </source>
</evidence>
<keyword evidence="7" id="KW-1185">Reference proteome</keyword>
<dbReference type="InterPro" id="IPR001492">
    <property type="entry name" value="Flagellin"/>
</dbReference>
<evidence type="ECO:0000259" key="4">
    <source>
        <dbReference type="Pfam" id="PF00669"/>
    </source>
</evidence>
<proteinExistence type="inferred from homology"/>
<evidence type="ECO:0000313" key="7">
    <source>
        <dbReference type="Proteomes" id="UP001056336"/>
    </source>
</evidence>
<dbReference type="PANTHER" id="PTHR42792">
    <property type="entry name" value="FLAGELLIN"/>
    <property type="match status" value="1"/>
</dbReference>
<organism evidence="6 7">
    <name type="scientific">Jatrophihabitans telluris</name>
    <dbReference type="NCBI Taxonomy" id="2038343"/>
    <lineage>
        <taxon>Bacteria</taxon>
        <taxon>Bacillati</taxon>
        <taxon>Actinomycetota</taxon>
        <taxon>Actinomycetes</taxon>
        <taxon>Jatrophihabitantales</taxon>
        <taxon>Jatrophihabitantaceae</taxon>
        <taxon>Jatrophihabitans</taxon>
    </lineage>
</organism>
<feature type="domain" description="Flagellin C-terminal" evidence="5">
    <location>
        <begin position="209"/>
        <end position="291"/>
    </location>
</feature>
<evidence type="ECO:0000256" key="1">
    <source>
        <dbReference type="ARBA" id="ARBA00004365"/>
    </source>
</evidence>